<feature type="chain" id="PRO_5039644252" evidence="2">
    <location>
        <begin position="21"/>
        <end position="655"/>
    </location>
</feature>
<accession>A0A9D2AFE7</accession>
<evidence type="ECO:0000313" key="5">
    <source>
        <dbReference type="Proteomes" id="UP000824204"/>
    </source>
</evidence>
<gene>
    <name evidence="4" type="ORF">H9741_04640</name>
</gene>
<protein>
    <submittedName>
        <fullName evidence="4">DUF4838 domain-containing protein</fullName>
    </submittedName>
</protein>
<dbReference type="PROSITE" id="PS51257">
    <property type="entry name" value="PROKAR_LIPOPROTEIN"/>
    <property type="match status" value="1"/>
</dbReference>
<dbReference type="Gene3D" id="3.30.379.10">
    <property type="entry name" value="Chitobiase/beta-hexosaminidase domain 2-like"/>
    <property type="match status" value="1"/>
</dbReference>
<feature type="domain" description="Alpha glucuronidase N-terminal" evidence="3">
    <location>
        <begin position="70"/>
        <end position="163"/>
    </location>
</feature>
<proteinExistence type="predicted"/>
<evidence type="ECO:0000259" key="3">
    <source>
        <dbReference type="Pfam" id="PF03648"/>
    </source>
</evidence>
<keyword evidence="1" id="KW-0378">Hydrolase</keyword>
<dbReference type="Pfam" id="PF03648">
    <property type="entry name" value="Glyco_hydro_67N"/>
    <property type="match status" value="1"/>
</dbReference>
<dbReference type="GO" id="GO:0046559">
    <property type="term" value="F:alpha-glucuronidase activity"/>
    <property type="evidence" value="ECO:0007669"/>
    <property type="project" value="InterPro"/>
</dbReference>
<keyword evidence="2" id="KW-0732">Signal</keyword>
<dbReference type="InterPro" id="IPR029018">
    <property type="entry name" value="Hex-like_dom2"/>
</dbReference>
<dbReference type="AlphaFoldDB" id="A0A9D2AFE7"/>
<dbReference type="InterPro" id="IPR005154">
    <property type="entry name" value="Glyco_hydro_67_aGlcAse_N"/>
</dbReference>
<reference evidence="4" key="1">
    <citation type="journal article" date="2021" name="PeerJ">
        <title>Extensive microbial diversity within the chicken gut microbiome revealed by metagenomics and culture.</title>
        <authorList>
            <person name="Gilroy R."/>
            <person name="Ravi A."/>
            <person name="Getino M."/>
            <person name="Pursley I."/>
            <person name="Horton D.L."/>
            <person name="Alikhan N.F."/>
            <person name="Baker D."/>
            <person name="Gharbi K."/>
            <person name="Hall N."/>
            <person name="Watson M."/>
            <person name="Adriaenssens E.M."/>
            <person name="Foster-Nyarko E."/>
            <person name="Jarju S."/>
            <person name="Secka A."/>
            <person name="Antonio M."/>
            <person name="Oren A."/>
            <person name="Chaudhuri R.R."/>
            <person name="La Ragione R."/>
            <person name="Hildebrand F."/>
            <person name="Pallen M.J."/>
        </authorList>
    </citation>
    <scope>NUCLEOTIDE SEQUENCE</scope>
    <source>
        <strain evidence="4">811</strain>
    </source>
</reference>
<reference evidence="4" key="2">
    <citation type="submission" date="2021-04" db="EMBL/GenBank/DDBJ databases">
        <authorList>
            <person name="Gilroy R."/>
        </authorList>
    </citation>
    <scope>NUCLEOTIDE SEQUENCE</scope>
    <source>
        <strain evidence="4">811</strain>
    </source>
</reference>
<dbReference type="PANTHER" id="PTHR47406:SF2">
    <property type="entry name" value="ALPHA GLUCURONIDASE N-TERMINAL DOMAIN-CONTAINING PROTEIN"/>
    <property type="match status" value="1"/>
</dbReference>
<dbReference type="GO" id="GO:0045493">
    <property type="term" value="P:xylan catabolic process"/>
    <property type="evidence" value="ECO:0007669"/>
    <property type="project" value="InterPro"/>
</dbReference>
<evidence type="ECO:0000256" key="1">
    <source>
        <dbReference type="ARBA" id="ARBA00022801"/>
    </source>
</evidence>
<dbReference type="Pfam" id="PF16126">
    <property type="entry name" value="DUF4838"/>
    <property type="match status" value="1"/>
</dbReference>
<dbReference type="Proteomes" id="UP000824204">
    <property type="component" value="Unassembled WGS sequence"/>
</dbReference>
<evidence type="ECO:0000313" key="4">
    <source>
        <dbReference type="EMBL" id="HIX07734.1"/>
    </source>
</evidence>
<dbReference type="SUPFAM" id="SSF55545">
    <property type="entry name" value="beta-N-acetylhexosaminidase-like domain"/>
    <property type="match status" value="1"/>
</dbReference>
<feature type="signal peptide" evidence="2">
    <location>
        <begin position="1"/>
        <end position="20"/>
    </location>
</feature>
<dbReference type="InterPro" id="IPR032287">
    <property type="entry name" value="DUF4838"/>
</dbReference>
<sequence>MKKTLLICFLALCMLFSACGGGTSKGPGGTTPENTLSTDVHGFVEGGIHNYEIKPTGKNIIEKGSTQYKVLIPENTDDTVTLAAKELVSFVAEATGVSLDTATAAEEGGKYISLGQTALAETSGVAADPAVVGHQGFIIRTVNDNVFIQGAESLGTLYGVYSYLEKELSFDWFTTSTYSLDETDTLPLNEYNATDVPDMGYRLSGYGYISRNKENMNRMRYNDGNDFIIPVGGNLWHNSFNYFPKADYQEKHPDIYADDGTQLCYTAHGDEEELQWMVDTATNVMIESFKANPDKNLITLSIEDTMTSCTCETCTQYKEKYNADSAAIIIFLNRISKEVGAWMETAEGKPYARDYRILFFAYHQTNAAPVNYDAATDTFTTVDDKVVLDSHIAPYFAETNGDYTQNYYDEGTANTEIAYNMRGWSAISNELYFWSYDTNFTNYLIPYNSFGAVQDIYKFAFELGTDFIFTQGQWSQTNATTGFGTLKGYLVSKLGWDVNVDVEALTQKFFDGTYGDASAYVYNVYKEYRVLAAYQTDEMGYKGSRSIFMNALQEKFWPKNLLARWIDQLYQGIDSLEPLKTTDVSLYDKLVNNVELELVSFLYLYVELYGNVTDLETVNLYKTECKRIIESIGLTLYAERNAPVSTIFTSWGLND</sequence>
<comment type="caution">
    <text evidence="4">The sequence shown here is derived from an EMBL/GenBank/DDBJ whole genome shotgun (WGS) entry which is preliminary data.</text>
</comment>
<organism evidence="4 5">
    <name type="scientific">Candidatus Borkfalkia faecipullorum</name>
    <dbReference type="NCBI Taxonomy" id="2838510"/>
    <lineage>
        <taxon>Bacteria</taxon>
        <taxon>Bacillati</taxon>
        <taxon>Bacillota</taxon>
        <taxon>Clostridia</taxon>
        <taxon>Christensenellales</taxon>
        <taxon>Christensenellaceae</taxon>
        <taxon>Candidatus Borkfalkia</taxon>
    </lineage>
</organism>
<evidence type="ECO:0000256" key="2">
    <source>
        <dbReference type="SAM" id="SignalP"/>
    </source>
</evidence>
<dbReference type="PANTHER" id="PTHR47406">
    <property type="entry name" value="COAGULATION FACTOR 5/8 TYPE, C-TERMINAL"/>
    <property type="match status" value="1"/>
</dbReference>
<name>A0A9D2AFE7_9FIRM</name>
<dbReference type="EMBL" id="DXFX01000058">
    <property type="protein sequence ID" value="HIX07734.1"/>
    <property type="molecule type" value="Genomic_DNA"/>
</dbReference>